<reference evidence="3" key="1">
    <citation type="journal article" date="2021" name="Nat. Microbiol.">
        <title>Cocultivation of an ultrasmall environmental parasitic bacterium with lytic ability against bacteria associated with wastewater foams.</title>
        <authorList>
            <person name="Batinovic S."/>
            <person name="Rose J.J.A."/>
            <person name="Ratcliffe J."/>
            <person name="Seviour R.J."/>
            <person name="Petrovski S."/>
        </authorList>
    </citation>
    <scope>NUCLEOTIDE SEQUENCE</scope>
    <source>
        <strain evidence="3">CON44</strain>
    </source>
</reference>
<feature type="compositionally biased region" description="Low complexity" evidence="1">
    <location>
        <begin position="131"/>
        <end position="145"/>
    </location>
</feature>
<evidence type="ECO:0000313" key="3">
    <source>
        <dbReference type="EMBL" id="QHN38204.1"/>
    </source>
</evidence>
<proteinExistence type="predicted"/>
<keyword evidence="2" id="KW-1133">Transmembrane helix</keyword>
<feature type="region of interest" description="Disordered" evidence="1">
    <location>
        <begin position="129"/>
        <end position="154"/>
    </location>
</feature>
<gene>
    <name evidence="3" type="ORF">GII30_02535</name>
</gene>
<name>A0A857KT88_9ACTN</name>
<keyword evidence="2" id="KW-0472">Membrane</keyword>
<dbReference type="RefSeq" id="WP_005185178.1">
    <property type="nucleotide sequence ID" value="NZ_CP045804.1"/>
</dbReference>
<feature type="transmembrane region" description="Helical" evidence="2">
    <location>
        <begin position="103"/>
        <end position="123"/>
    </location>
</feature>
<dbReference type="EMBL" id="CP045810">
    <property type="protein sequence ID" value="QHN38204.1"/>
    <property type="molecule type" value="Genomic_DNA"/>
</dbReference>
<evidence type="ECO:0000256" key="1">
    <source>
        <dbReference type="SAM" id="MobiDB-lite"/>
    </source>
</evidence>
<keyword evidence="2" id="KW-0812">Transmembrane</keyword>
<evidence type="ECO:0000256" key="2">
    <source>
        <dbReference type="SAM" id="Phobius"/>
    </source>
</evidence>
<sequence length="364" mass="37992">MPGIDLYAIYGLDRTHPPEALAAQLTAQLNTTDPRDTLGRNRIDTARAILGDPQRRAAYDAQLSDPSAPPITEQVLALIAGRPMPTAPRSGLAAAFATTRVRVLAGVAAALALALVVSITAIACSAGGDDSGNTASTTASGNSTGRDGGSTGASSVSCQYTGNRLLDAAKWTYTDQQPTKALLVDKAIDLPPQFAHLADFTTSSVSGPGWEEGLVQLQNHDIAVRIINGAGIVADRSFGNSWGIDEGVLTETVVTPDGTVASTRDLREKAPGQYGLQAPSDLARGQQLGYYRMQGIDGVTLPAAAAGDETNKYYALSVMADAYQQSTVWLLLRGSSALYRSTIVLTTNDGVRLGAVIDPTKCTN</sequence>
<protein>
    <submittedName>
        <fullName evidence="3">Uncharacterized protein</fullName>
    </submittedName>
</protein>
<organism evidence="3">
    <name type="scientific">Gordonia amarae</name>
    <dbReference type="NCBI Taxonomy" id="36821"/>
    <lineage>
        <taxon>Bacteria</taxon>
        <taxon>Bacillati</taxon>
        <taxon>Actinomycetota</taxon>
        <taxon>Actinomycetes</taxon>
        <taxon>Mycobacteriales</taxon>
        <taxon>Gordoniaceae</taxon>
        <taxon>Gordonia</taxon>
    </lineage>
</organism>
<dbReference type="AlphaFoldDB" id="A0A857KT88"/>
<accession>A0A857KT88</accession>